<sequence length="227" mass="25935">MTDQPKPIRLNKFLAERLGVSRREADELIVAGKIFIDDKTAVLGARLDKYSKVCYNKKIIPFDTDFLYIAFNKPIGYVCSRRAQGGTPTLYELLPKEYQKLKTVGRLDKDSSGLILLTNDGDFAYQMTHPKFHKEKVYEVGLDRPLEPLHQQMISDYGIMLDDGPSKFTVLRQDSNKYKVVLSEGRNRQIRRTFAALGYRVVSLHRTQFGKYQLSGLVPGKCVIIKP</sequence>
<reference evidence="6 7" key="1">
    <citation type="journal article" date="2018" name="bioRxiv">
        <title>Evidence of independent acquisition and adaption of ultra-small bacteria to human hosts across the highly diverse yet reduced genomes of the phylum Saccharibacteria.</title>
        <authorList>
            <person name="McLean J.S."/>
            <person name="Bor B."/>
            <person name="To T.T."/>
            <person name="Liu Q."/>
            <person name="Kearns K.A."/>
            <person name="Solden L.M."/>
            <person name="Wrighton K.C."/>
            <person name="He X."/>
            <person name="Shi W."/>
        </authorList>
    </citation>
    <scope>NUCLEOTIDE SEQUENCE [LARGE SCALE GENOMIC DNA]</scope>
    <source>
        <strain evidence="6 7">TM7_G3_2_Rum_HOT_351B</strain>
    </source>
</reference>
<accession>A0ABY0FMH7</accession>
<dbReference type="InterPro" id="IPR020094">
    <property type="entry name" value="TruA/RsuA/RluB/E/F_N"/>
</dbReference>
<dbReference type="SUPFAM" id="SSF55120">
    <property type="entry name" value="Pseudouridine synthase"/>
    <property type="match status" value="1"/>
</dbReference>
<evidence type="ECO:0000313" key="6">
    <source>
        <dbReference type="EMBL" id="RYC74484.1"/>
    </source>
</evidence>
<comment type="caution">
    <text evidence="6">The sequence shown here is derived from an EMBL/GenBank/DDBJ whole genome shotgun (WGS) entry which is preliminary data.</text>
</comment>
<dbReference type="InterPro" id="IPR018496">
    <property type="entry name" value="PsdUridine_synth_RsuA/RluB_CS"/>
</dbReference>
<dbReference type="InterPro" id="IPR002942">
    <property type="entry name" value="S4_RNA-bd"/>
</dbReference>
<dbReference type="PROSITE" id="PS50889">
    <property type="entry name" value="S4"/>
    <property type="match status" value="1"/>
</dbReference>
<keyword evidence="7" id="KW-1185">Reference proteome</keyword>
<dbReference type="SUPFAM" id="SSF55174">
    <property type="entry name" value="Alpha-L RNA-binding motif"/>
    <property type="match status" value="1"/>
</dbReference>
<reference evidence="6 7" key="2">
    <citation type="journal article" date="2020" name="Cell Rep.">
        <title>Acquisition and Adaptation of Ultra-small Parasitic Reduced Genome Bacteria to Mammalian Hosts.</title>
        <authorList>
            <person name="McLean J.S."/>
            <person name="Bor B."/>
            <person name="Kerns K.A."/>
            <person name="Liu Q."/>
            <person name="To T.T."/>
            <person name="Solden L."/>
            <person name="Hendrickson E.L."/>
            <person name="Wrighton K."/>
            <person name="Shi W."/>
            <person name="He X."/>
        </authorList>
    </citation>
    <scope>NUCLEOTIDE SEQUENCE [LARGE SCALE GENOMIC DNA]</scope>
    <source>
        <strain evidence="6 7">TM7_G3_2_Rum_HOT_351B</strain>
    </source>
</reference>
<evidence type="ECO:0000256" key="1">
    <source>
        <dbReference type="ARBA" id="ARBA00008348"/>
    </source>
</evidence>
<dbReference type="Proteomes" id="UP001191019">
    <property type="component" value="Unassembled WGS sequence"/>
</dbReference>
<proteinExistence type="inferred from homology"/>
<feature type="domain" description="RNA-binding S4" evidence="5">
    <location>
        <begin position="8"/>
        <end position="65"/>
    </location>
</feature>
<dbReference type="InterPro" id="IPR036986">
    <property type="entry name" value="S4_RNA-bd_sf"/>
</dbReference>
<evidence type="ECO:0000259" key="5">
    <source>
        <dbReference type="SMART" id="SM00363"/>
    </source>
</evidence>
<dbReference type="GO" id="GO:0160136">
    <property type="term" value="F:16S rRNA pseudouridine(516) synthase activity"/>
    <property type="evidence" value="ECO:0007669"/>
    <property type="project" value="UniProtKB-EC"/>
</dbReference>
<dbReference type="RefSeq" id="WP_129735303.1">
    <property type="nucleotide sequence ID" value="NZ_PRLM01000006.1"/>
</dbReference>
<dbReference type="Gene3D" id="3.30.70.1560">
    <property type="entry name" value="Alpha-L RNA-binding motif"/>
    <property type="match status" value="1"/>
</dbReference>
<dbReference type="InterPro" id="IPR000748">
    <property type="entry name" value="PsdUridine_synth_RsuA/RluB/E/F"/>
</dbReference>
<dbReference type="InterPro" id="IPR006145">
    <property type="entry name" value="PsdUridine_synth_RsuA/RluA"/>
</dbReference>
<dbReference type="InterPro" id="IPR050343">
    <property type="entry name" value="RsuA_PseudoU_synthase"/>
</dbReference>
<keyword evidence="3" id="KW-0694">RNA-binding</keyword>
<dbReference type="Gene3D" id="3.10.290.10">
    <property type="entry name" value="RNA-binding S4 domain"/>
    <property type="match status" value="1"/>
</dbReference>
<dbReference type="PANTHER" id="PTHR47683:SF2">
    <property type="entry name" value="RNA-BINDING S4 DOMAIN-CONTAINING PROTEIN"/>
    <property type="match status" value="1"/>
</dbReference>
<comment type="similarity">
    <text evidence="1 4">Belongs to the pseudouridine synthase RsuA family.</text>
</comment>
<dbReference type="CDD" id="cd00165">
    <property type="entry name" value="S4"/>
    <property type="match status" value="1"/>
</dbReference>
<protein>
    <recommendedName>
        <fullName evidence="4">Pseudouridine synthase</fullName>
        <ecNumber evidence="4">5.4.99.-</ecNumber>
    </recommendedName>
</protein>
<dbReference type="InterPro" id="IPR020103">
    <property type="entry name" value="PsdUridine_synth_cat_dom_sf"/>
</dbReference>
<dbReference type="NCBIfam" id="TIGR00093">
    <property type="entry name" value="pseudouridine synthase"/>
    <property type="match status" value="1"/>
</dbReference>
<dbReference type="Gene3D" id="3.30.70.580">
    <property type="entry name" value="Pseudouridine synthase I, catalytic domain, N-terminal subdomain"/>
    <property type="match status" value="1"/>
</dbReference>
<dbReference type="SMART" id="SM00363">
    <property type="entry name" value="S4"/>
    <property type="match status" value="1"/>
</dbReference>
<evidence type="ECO:0000256" key="3">
    <source>
        <dbReference type="PROSITE-ProRule" id="PRU00182"/>
    </source>
</evidence>
<evidence type="ECO:0000256" key="4">
    <source>
        <dbReference type="RuleBase" id="RU003887"/>
    </source>
</evidence>
<dbReference type="Pfam" id="PF00849">
    <property type="entry name" value="PseudoU_synth_2"/>
    <property type="match status" value="1"/>
</dbReference>
<dbReference type="EC" id="5.4.99.-" evidence="4"/>
<organism evidence="6 7">
    <name type="scientific">Candidatus Nanosyncoccus alces</name>
    <dbReference type="NCBI Taxonomy" id="2171997"/>
    <lineage>
        <taxon>Bacteria</taxon>
        <taxon>Candidatus Saccharimonadota</taxon>
        <taxon>Candidatus Nanosyncoccalia</taxon>
        <taxon>Candidatus Nanosyncoccales</taxon>
        <taxon>Candidatus Nanosyncoccaceae</taxon>
        <taxon>Candidatus Nanosyncoccus</taxon>
    </lineage>
</organism>
<dbReference type="CDD" id="cd02870">
    <property type="entry name" value="PseudoU_synth_RsuA_like"/>
    <property type="match status" value="1"/>
</dbReference>
<dbReference type="PROSITE" id="PS01149">
    <property type="entry name" value="PSI_RSU"/>
    <property type="match status" value="1"/>
</dbReference>
<dbReference type="Pfam" id="PF01479">
    <property type="entry name" value="S4"/>
    <property type="match status" value="1"/>
</dbReference>
<evidence type="ECO:0000313" key="7">
    <source>
        <dbReference type="Proteomes" id="UP001191019"/>
    </source>
</evidence>
<name>A0ABY0FMH7_9BACT</name>
<gene>
    <name evidence="6" type="primary">rsuA</name>
    <name evidence="6" type="ORF">G3RUM_00639</name>
</gene>
<dbReference type="PANTHER" id="PTHR47683">
    <property type="entry name" value="PSEUDOURIDINE SYNTHASE FAMILY PROTEIN-RELATED"/>
    <property type="match status" value="1"/>
</dbReference>
<keyword evidence="2 4" id="KW-0413">Isomerase</keyword>
<dbReference type="EMBL" id="PRLM01000006">
    <property type="protein sequence ID" value="RYC74484.1"/>
    <property type="molecule type" value="Genomic_DNA"/>
</dbReference>
<evidence type="ECO:0000256" key="2">
    <source>
        <dbReference type="ARBA" id="ARBA00023235"/>
    </source>
</evidence>
<dbReference type="InterPro" id="IPR042092">
    <property type="entry name" value="PsdUridine_s_RsuA/RluB/E/F_cat"/>
</dbReference>